<feature type="domain" description="La-related protein 7 homolog xRRM" evidence="2">
    <location>
        <begin position="330"/>
        <end position="435"/>
    </location>
</feature>
<gene>
    <name evidence="3" type="ORF">M501DRAFT_1015842</name>
</gene>
<feature type="region of interest" description="Disordered" evidence="1">
    <location>
        <begin position="303"/>
        <end position="322"/>
    </location>
</feature>
<dbReference type="OrthoDB" id="439993at2759"/>
<feature type="compositionally biased region" description="Polar residues" evidence="1">
    <location>
        <begin position="420"/>
        <end position="429"/>
    </location>
</feature>
<reference evidence="3" key="1">
    <citation type="journal article" date="2020" name="Stud. Mycol.">
        <title>101 Dothideomycetes genomes: a test case for predicting lifestyles and emergence of pathogens.</title>
        <authorList>
            <person name="Haridas S."/>
            <person name="Albert R."/>
            <person name="Binder M."/>
            <person name="Bloem J."/>
            <person name="Labutti K."/>
            <person name="Salamov A."/>
            <person name="Andreopoulos B."/>
            <person name="Baker S."/>
            <person name="Barry K."/>
            <person name="Bills G."/>
            <person name="Bluhm B."/>
            <person name="Cannon C."/>
            <person name="Castanera R."/>
            <person name="Culley D."/>
            <person name="Daum C."/>
            <person name="Ezra D."/>
            <person name="Gonzalez J."/>
            <person name="Henrissat B."/>
            <person name="Kuo A."/>
            <person name="Liang C."/>
            <person name="Lipzen A."/>
            <person name="Lutzoni F."/>
            <person name="Magnuson J."/>
            <person name="Mondo S."/>
            <person name="Nolan M."/>
            <person name="Ohm R."/>
            <person name="Pangilinan J."/>
            <person name="Park H.-J."/>
            <person name="Ramirez L."/>
            <person name="Alfaro M."/>
            <person name="Sun H."/>
            <person name="Tritt A."/>
            <person name="Yoshinaga Y."/>
            <person name="Zwiers L.-H."/>
            <person name="Turgeon B."/>
            <person name="Goodwin S."/>
            <person name="Spatafora J."/>
            <person name="Crous P."/>
            <person name="Grigoriev I."/>
        </authorList>
    </citation>
    <scope>NUCLEOTIDE SEQUENCE</scope>
    <source>
        <strain evidence="3">CBS 101060</strain>
    </source>
</reference>
<comment type="caution">
    <text evidence="3">The sequence shown here is derived from an EMBL/GenBank/DDBJ whole genome shotgun (WGS) entry which is preliminary data.</text>
</comment>
<organism evidence="3 4">
    <name type="scientific">Patellaria atrata CBS 101060</name>
    <dbReference type="NCBI Taxonomy" id="1346257"/>
    <lineage>
        <taxon>Eukaryota</taxon>
        <taxon>Fungi</taxon>
        <taxon>Dikarya</taxon>
        <taxon>Ascomycota</taxon>
        <taxon>Pezizomycotina</taxon>
        <taxon>Dothideomycetes</taxon>
        <taxon>Dothideomycetes incertae sedis</taxon>
        <taxon>Patellariales</taxon>
        <taxon>Patellariaceae</taxon>
        <taxon>Patellaria</taxon>
    </lineage>
</organism>
<dbReference type="AlphaFoldDB" id="A0A9P4SDD4"/>
<feature type="compositionally biased region" description="Polar residues" evidence="1">
    <location>
        <begin position="60"/>
        <end position="69"/>
    </location>
</feature>
<evidence type="ECO:0000259" key="2">
    <source>
        <dbReference type="Pfam" id="PF19977"/>
    </source>
</evidence>
<sequence length="512" mass="58877">MFIPRQLAVKKNLSSTPLQQSIKSSSTTHKDELPQKKRCIEDFNATRQYELPRRKRCIEESSTTRQNGPSRKRQCIEDTNPSGLHFAPLTKEDTEYFEQLICAVELVFATYAYKDKDSRKWLETHQRSINGEEGYIHLSALLTHSYLTTFRKIPSQVQFRQALISNLKGHSQLQHSRDGYLVRRIPGSMAQSLAGGEPDGELTKDNKFWNARTVYIEPHLSMLCTTPAKVLWWIKKAKGFRKAYLPIQKIWSPHVAYAFVLLRKQVAECDVRKLGWPDDWIVLSKDEHTRRTQEYITLLRTGSAESPNQGPLENPTDNGTEVLTRETDNSTLVLISGLRPNINRSTLRSFLIRTVNWFWKRTRDDYAETRWDLKLVYLDIRPDGRTAVARLATSTDARRLVEALKAKKRQANSKRKDAEGQTSKVSTGVDNVDVEAATDEALGEKRPFSNMREDCSAKKATIDVISCKGREEDVPKNRVDLATIHARMMTGDEGTEYWNLHRRTTWLRHDNA</sequence>
<dbReference type="Proteomes" id="UP000799429">
    <property type="component" value="Unassembled WGS sequence"/>
</dbReference>
<dbReference type="GO" id="GO:0070034">
    <property type="term" value="F:telomerase RNA binding"/>
    <property type="evidence" value="ECO:0007669"/>
    <property type="project" value="InterPro"/>
</dbReference>
<evidence type="ECO:0000313" key="3">
    <source>
        <dbReference type="EMBL" id="KAF2839752.1"/>
    </source>
</evidence>
<dbReference type="EMBL" id="MU006094">
    <property type="protein sequence ID" value="KAF2839752.1"/>
    <property type="molecule type" value="Genomic_DNA"/>
</dbReference>
<keyword evidence="4" id="KW-1185">Reference proteome</keyword>
<feature type="region of interest" description="Disordered" evidence="1">
    <location>
        <begin position="14"/>
        <end position="33"/>
    </location>
</feature>
<accession>A0A9P4SDD4</accession>
<dbReference type="InterPro" id="IPR045537">
    <property type="entry name" value="Lar7_xRRM"/>
</dbReference>
<dbReference type="Pfam" id="PF19977">
    <property type="entry name" value="xRRM"/>
    <property type="match status" value="1"/>
</dbReference>
<feature type="region of interest" description="Disordered" evidence="1">
    <location>
        <begin position="406"/>
        <end position="432"/>
    </location>
</feature>
<feature type="compositionally biased region" description="Polar residues" evidence="1">
    <location>
        <begin position="14"/>
        <end position="27"/>
    </location>
</feature>
<proteinExistence type="predicted"/>
<evidence type="ECO:0000256" key="1">
    <source>
        <dbReference type="SAM" id="MobiDB-lite"/>
    </source>
</evidence>
<dbReference type="GO" id="GO:1904868">
    <property type="term" value="P:telomerase catalytic core complex assembly"/>
    <property type="evidence" value="ECO:0007669"/>
    <property type="project" value="InterPro"/>
</dbReference>
<evidence type="ECO:0000313" key="4">
    <source>
        <dbReference type="Proteomes" id="UP000799429"/>
    </source>
</evidence>
<feature type="region of interest" description="Disordered" evidence="1">
    <location>
        <begin position="57"/>
        <end position="79"/>
    </location>
</feature>
<protein>
    <recommendedName>
        <fullName evidence="2">La-related protein 7 homolog xRRM domain-containing protein</fullName>
    </recommendedName>
</protein>
<feature type="compositionally biased region" description="Polar residues" evidence="1">
    <location>
        <begin position="303"/>
        <end position="321"/>
    </location>
</feature>
<name>A0A9P4SDD4_9PEZI</name>